<dbReference type="Proteomes" id="UP000001593">
    <property type="component" value="Unassembled WGS sequence"/>
</dbReference>
<evidence type="ECO:0008006" key="4">
    <source>
        <dbReference type="Google" id="ProtNLM"/>
    </source>
</evidence>
<gene>
    <name evidence="2" type="ORF">NEMVEDRAFT_v1g205942</name>
</gene>
<dbReference type="OMA" id="KSTEYCH"/>
<dbReference type="KEGG" id="nve:5513831"/>
<dbReference type="PhylomeDB" id="A7S2W1"/>
<name>A7S2W1_NEMVE</name>
<dbReference type="OrthoDB" id="5952435at2759"/>
<dbReference type="PANTHER" id="PTHR33459">
    <property type="entry name" value="DD-GDCA PROTEIN"/>
    <property type="match status" value="1"/>
</dbReference>
<accession>A7S2W1</accession>
<dbReference type="EMBL" id="DS469570">
    <property type="protein sequence ID" value="EDO41997.1"/>
    <property type="molecule type" value="Genomic_DNA"/>
</dbReference>
<dbReference type="HOGENOM" id="CLU_730166_0_0_1"/>
<dbReference type="PANTHER" id="PTHR33459:SF7">
    <property type="entry name" value="DD-GDCA PROTEIN"/>
    <property type="match status" value="1"/>
</dbReference>
<evidence type="ECO:0000313" key="2">
    <source>
        <dbReference type="EMBL" id="EDO41997.1"/>
    </source>
</evidence>
<dbReference type="AlphaFoldDB" id="A7S2W1"/>
<dbReference type="InterPro" id="IPR052326">
    <property type="entry name" value="Diff-Dev_Assoc_Protein"/>
</dbReference>
<protein>
    <recommendedName>
        <fullName evidence="4">Dickkopf N-terminal cysteine-rich domain-containing protein</fullName>
    </recommendedName>
</protein>
<dbReference type="InParanoid" id="A7S2W1"/>
<proteinExistence type="predicted"/>
<keyword evidence="1" id="KW-0732">Signal</keyword>
<keyword evidence="3" id="KW-1185">Reference proteome</keyword>
<feature type="signal peptide" evidence="1">
    <location>
        <begin position="1"/>
        <end position="24"/>
    </location>
</feature>
<organism evidence="2 3">
    <name type="scientific">Nematostella vectensis</name>
    <name type="common">Starlet sea anemone</name>
    <dbReference type="NCBI Taxonomy" id="45351"/>
    <lineage>
        <taxon>Eukaryota</taxon>
        <taxon>Metazoa</taxon>
        <taxon>Cnidaria</taxon>
        <taxon>Anthozoa</taxon>
        <taxon>Hexacorallia</taxon>
        <taxon>Actiniaria</taxon>
        <taxon>Edwardsiidae</taxon>
        <taxon>Nematostella</taxon>
    </lineage>
</organism>
<feature type="chain" id="PRO_5002712255" description="Dickkopf N-terminal cysteine-rich domain-containing protein" evidence="1">
    <location>
        <begin position="25"/>
        <end position="379"/>
    </location>
</feature>
<reference evidence="2 3" key="1">
    <citation type="journal article" date="2007" name="Science">
        <title>Sea anemone genome reveals ancestral eumetazoan gene repertoire and genomic organization.</title>
        <authorList>
            <person name="Putnam N.H."/>
            <person name="Srivastava M."/>
            <person name="Hellsten U."/>
            <person name="Dirks B."/>
            <person name="Chapman J."/>
            <person name="Salamov A."/>
            <person name="Terry A."/>
            <person name="Shapiro H."/>
            <person name="Lindquist E."/>
            <person name="Kapitonov V.V."/>
            <person name="Jurka J."/>
            <person name="Genikhovich G."/>
            <person name="Grigoriev I.V."/>
            <person name="Lucas S.M."/>
            <person name="Steele R.E."/>
            <person name="Finnerty J.R."/>
            <person name="Technau U."/>
            <person name="Martindale M.Q."/>
            <person name="Rokhsar D.S."/>
        </authorList>
    </citation>
    <scope>NUCLEOTIDE SEQUENCE [LARGE SCALE GENOMIC DNA]</scope>
    <source>
        <strain evidence="3">CH2 X CH6</strain>
    </source>
</reference>
<sequence>MKMTTYKESSQFVILLGLIFATQGTPMSEPDRSCKNSTECSSGHDCHPFLHVCFKRLRIVNDPAPKPQNTNCVCKSTEYCHPVLNRCLPKQAPPLPPKNTNRASTPSCTSSSECGSNQYCHVIFKRCLTKHNVPTSAPRGRSLRRCHDNNGCNQGEYCHDVFKFCLEVPTGYSDPATPTPRGECAQNSDCMAGQYCHDIYRVCLTPHNVSNNAVPRKRLLNGGRCDSDSDCLSTEYCFFRPPQRSIIARHRRLCSNALNCPYRARDGEKGFCTRRIVKSSTSCTVESDCEAGMTCLTKLKACMKYRQKGDLCLIQPASFVSPCAPGLMCKPTNKSRLLKGRRLERKLQIPKFIRRMAIVKNLVRKRYQLGRCHDATNAF</sequence>
<evidence type="ECO:0000313" key="3">
    <source>
        <dbReference type="Proteomes" id="UP000001593"/>
    </source>
</evidence>
<evidence type="ECO:0000256" key="1">
    <source>
        <dbReference type="SAM" id="SignalP"/>
    </source>
</evidence>